<evidence type="ECO:0000256" key="4">
    <source>
        <dbReference type="ARBA" id="ARBA00023295"/>
    </source>
</evidence>
<protein>
    <submittedName>
        <fullName evidence="6">Mannosylglycerate hydrolase</fullName>
        <ecNumber evidence="6">3.2.1.170</ecNumber>
    </submittedName>
</protein>
<dbReference type="Pfam" id="PF17677">
    <property type="entry name" value="Glyco_hydro38C2"/>
    <property type="match status" value="1"/>
</dbReference>
<dbReference type="PANTHER" id="PTHR46017">
    <property type="entry name" value="ALPHA-MANNOSIDASE 2C1"/>
    <property type="match status" value="1"/>
</dbReference>
<dbReference type="GO" id="GO:0046872">
    <property type="term" value="F:metal ion binding"/>
    <property type="evidence" value="ECO:0007669"/>
    <property type="project" value="UniProtKB-KW"/>
</dbReference>
<reference evidence="6 7" key="1">
    <citation type="submission" date="2019-02" db="EMBL/GenBank/DDBJ databases">
        <title>Deep-cultivation of Planctomycetes and their phenomic and genomic characterization uncovers novel biology.</title>
        <authorList>
            <person name="Wiegand S."/>
            <person name="Jogler M."/>
            <person name="Boedeker C."/>
            <person name="Pinto D."/>
            <person name="Vollmers J."/>
            <person name="Rivas-Marin E."/>
            <person name="Kohn T."/>
            <person name="Peeters S.H."/>
            <person name="Heuer A."/>
            <person name="Rast P."/>
            <person name="Oberbeckmann S."/>
            <person name="Bunk B."/>
            <person name="Jeske O."/>
            <person name="Meyerdierks A."/>
            <person name="Storesund J.E."/>
            <person name="Kallscheuer N."/>
            <person name="Luecker S."/>
            <person name="Lage O.M."/>
            <person name="Pohl T."/>
            <person name="Merkel B.J."/>
            <person name="Hornburger P."/>
            <person name="Mueller R.-W."/>
            <person name="Bruemmer F."/>
            <person name="Labrenz M."/>
            <person name="Spormann A.M."/>
            <person name="Op den Camp H."/>
            <person name="Overmann J."/>
            <person name="Amann R."/>
            <person name="Jetten M.S.M."/>
            <person name="Mascher T."/>
            <person name="Medema M.H."/>
            <person name="Devos D.P."/>
            <person name="Kaster A.-K."/>
            <person name="Ovreas L."/>
            <person name="Rohde M."/>
            <person name="Galperin M.Y."/>
            <person name="Jogler C."/>
        </authorList>
    </citation>
    <scope>NUCLEOTIDE SEQUENCE [LARGE SCALE GENOMIC DNA]</scope>
    <source>
        <strain evidence="6 7">Pla163</strain>
    </source>
</reference>
<evidence type="ECO:0000259" key="5">
    <source>
        <dbReference type="SMART" id="SM00872"/>
    </source>
</evidence>
<evidence type="ECO:0000313" key="7">
    <source>
        <dbReference type="Proteomes" id="UP000319342"/>
    </source>
</evidence>
<dbReference type="InterPro" id="IPR028995">
    <property type="entry name" value="Glyco_hydro_57/38_cen_sf"/>
</dbReference>
<dbReference type="PANTHER" id="PTHR46017:SF1">
    <property type="entry name" value="ALPHA-MANNOSIDASE 2C1"/>
    <property type="match status" value="1"/>
</dbReference>
<dbReference type="Gene3D" id="3.20.110.10">
    <property type="entry name" value="Glycoside hydrolase 38, N terminal domain"/>
    <property type="match status" value="1"/>
</dbReference>
<dbReference type="GO" id="GO:0030246">
    <property type="term" value="F:carbohydrate binding"/>
    <property type="evidence" value="ECO:0007669"/>
    <property type="project" value="InterPro"/>
</dbReference>
<dbReference type="GO" id="GO:0009313">
    <property type="term" value="P:oligosaccharide catabolic process"/>
    <property type="evidence" value="ECO:0007669"/>
    <property type="project" value="TreeGrafter"/>
</dbReference>
<dbReference type="EC" id="3.2.1.170" evidence="6"/>
<dbReference type="Pfam" id="PF22907">
    <property type="entry name" value="Ams1-like_1st"/>
    <property type="match status" value="1"/>
</dbReference>
<dbReference type="RefSeq" id="WP_145188705.1">
    <property type="nucleotide sequence ID" value="NZ_CP036290.1"/>
</dbReference>
<dbReference type="GO" id="GO:0006013">
    <property type="term" value="P:mannose metabolic process"/>
    <property type="evidence" value="ECO:0007669"/>
    <property type="project" value="InterPro"/>
</dbReference>
<keyword evidence="4 6" id="KW-0326">Glycosidase</keyword>
<keyword evidence="2" id="KW-0479">Metal-binding</keyword>
<dbReference type="GO" id="GO:0004559">
    <property type="term" value="F:alpha-mannosidase activity"/>
    <property type="evidence" value="ECO:0007669"/>
    <property type="project" value="InterPro"/>
</dbReference>
<sequence length="1085" mass="119935">MVTDAERTRQRTEVFVAQVLDPAIFADRLPLAVAAWQPEERVDAEAARVAGLRGDHGDHEHLDGAFADVELGWRFGPVWSSCWFRLRAHLPERFAGSTVHLRFDCGTEATLWRNGVPVHGFDPNRDLAPLGSFGHAGSAIDLYVEAHCNHPLGVATFWWDAPETHSRWSERRPGRLEKAELVRVDETVRELATTLRFAAGLVAELGDASPRANRLRRAIERARTVLDPAAPGERAFTAIAIVREALGRGAQPSATLCYAIGHAHLDTAWLWTTARTREKSLRTWANALELMERDGDFRFLASQPQQLAWLEDDSPELFARVSERIAQGRVELHAATWVEPDGHLPSGESMCRQLAFGSLWLRSRFGEVADQRMLYLPDTFGFCAAWPQLARLAGLDTFVTNKLWWSEREDFPYSHFTWRGLDGSELRAHVTPGQDYNATNTPLELRRGERVLAERDRVDVGIWLQPFGHGDGGGGPTQEQIWRARCSQDAEGLPQVRFDGAHAFARDFHERADELADEGTPLPVIDGELSIENHRGTYTTHSALKRGNARAEQWLRGLEAAVATWPLGLDADARERLGTSLRADWSTVLLLQFHDILPGSCTADVAREARADHERLDAGWLRLAGALAERLASRFDASDENTAACERPTLAVNLSSVPRSGWFGEPARGVWATDVPAFGYRLVDAAAALPEHVARPLADFAADGAPRLAIEVDGVRTRVELSPDGAIRSLVRGEGDEFVAPDRALGELVLHDDRPLQWEAWNVDSESLAVAQPVVGDEPVQWRAVDLGPASVGFECERPCGARSHVVTRVWLEAGDPAVHLRYEIDWREERRWLRALFPALVRARTADCEVPFGHLARPLTANDATERMAFEVPIQRFVDVAEPGRGLSVVNDTRYGASLEVLARGGSQIGVSLLRSASWPDATADRTEARAGRRHRVHFQLVPHHGDWREAGVLARAETAPLGWTAVPLAGLERTARGASASDSAAAFAPTTFAPLRCTTVRGAARVQIAAVAPSWDGSAVVVRLVERAGARGRVRVDWNVDVESVAAVDLLERPRPRERVEHTARATEVELRPFQVVTLRVEL</sequence>
<dbReference type="InterPro" id="IPR015341">
    <property type="entry name" value="Glyco_hydro_38_cen"/>
</dbReference>
<dbReference type="SUPFAM" id="SSF88688">
    <property type="entry name" value="Families 57/38 glycoside transferase middle domain"/>
    <property type="match status" value="1"/>
</dbReference>
<dbReference type="Proteomes" id="UP000319342">
    <property type="component" value="Chromosome"/>
</dbReference>
<gene>
    <name evidence="6" type="primary">mngB</name>
    <name evidence="6" type="ORF">Pla163_25410</name>
</gene>
<dbReference type="InterPro" id="IPR054723">
    <property type="entry name" value="Ams1-like_N"/>
</dbReference>
<evidence type="ECO:0000256" key="3">
    <source>
        <dbReference type="ARBA" id="ARBA00022801"/>
    </source>
</evidence>
<dbReference type="EMBL" id="CP036290">
    <property type="protein sequence ID" value="QDU85412.1"/>
    <property type="molecule type" value="Genomic_DNA"/>
</dbReference>
<dbReference type="Pfam" id="PF01074">
    <property type="entry name" value="Glyco_hydro_38N"/>
    <property type="match status" value="1"/>
</dbReference>
<evidence type="ECO:0000256" key="2">
    <source>
        <dbReference type="ARBA" id="ARBA00022723"/>
    </source>
</evidence>
<dbReference type="InterPro" id="IPR011330">
    <property type="entry name" value="Glyco_hydro/deAcase_b/a-brl"/>
</dbReference>
<dbReference type="Gene3D" id="2.70.98.30">
    <property type="entry name" value="Golgi alpha-mannosidase II, domain 4"/>
    <property type="match status" value="1"/>
</dbReference>
<dbReference type="AlphaFoldDB" id="A0A518D1R1"/>
<accession>A0A518D1R1</accession>
<dbReference type="InterPro" id="IPR000602">
    <property type="entry name" value="Glyco_hydro_38_N"/>
</dbReference>
<dbReference type="Gene3D" id="1.20.1270.50">
    <property type="entry name" value="Glycoside hydrolase family 38, central domain"/>
    <property type="match status" value="1"/>
</dbReference>
<dbReference type="OrthoDB" id="9772207at2"/>
<dbReference type="InterPro" id="IPR027291">
    <property type="entry name" value="Glyco_hydro_38_N_sf"/>
</dbReference>
<evidence type="ECO:0000256" key="1">
    <source>
        <dbReference type="ARBA" id="ARBA00009792"/>
    </source>
</evidence>
<dbReference type="InterPro" id="IPR011682">
    <property type="entry name" value="Glyco_hydro_38_C"/>
</dbReference>
<dbReference type="SMART" id="SM00872">
    <property type="entry name" value="Alpha-mann_mid"/>
    <property type="match status" value="1"/>
</dbReference>
<comment type="similarity">
    <text evidence="1">Belongs to the glycosyl hydrolase 38 family.</text>
</comment>
<dbReference type="Pfam" id="PF09261">
    <property type="entry name" value="Alpha-mann_mid"/>
    <property type="match status" value="1"/>
</dbReference>
<organism evidence="6 7">
    <name type="scientific">Rohdeia mirabilis</name>
    <dbReference type="NCBI Taxonomy" id="2528008"/>
    <lineage>
        <taxon>Bacteria</taxon>
        <taxon>Pseudomonadati</taxon>
        <taxon>Planctomycetota</taxon>
        <taxon>Planctomycetia</taxon>
        <taxon>Planctomycetia incertae sedis</taxon>
        <taxon>Rohdeia</taxon>
    </lineage>
</organism>
<name>A0A518D1R1_9BACT</name>
<dbReference type="CDD" id="cd10789">
    <property type="entry name" value="GH38N_AMII_ER_cytosolic"/>
    <property type="match status" value="1"/>
</dbReference>
<evidence type="ECO:0000313" key="6">
    <source>
        <dbReference type="EMBL" id="QDU85412.1"/>
    </source>
</evidence>
<keyword evidence="3 6" id="KW-0378">Hydrolase</keyword>
<proteinExistence type="inferred from homology"/>
<dbReference type="InterPro" id="IPR041147">
    <property type="entry name" value="GH38_C"/>
</dbReference>
<dbReference type="GO" id="GO:0102546">
    <property type="term" value="F:mannosylglycerate hydrolase activity"/>
    <property type="evidence" value="ECO:0007669"/>
    <property type="project" value="UniProtKB-EC"/>
</dbReference>
<feature type="domain" description="Glycoside hydrolase family 38 central" evidence="5">
    <location>
        <begin position="532"/>
        <end position="613"/>
    </location>
</feature>
<dbReference type="InterPro" id="IPR011013">
    <property type="entry name" value="Gal_mutarotase_sf_dom"/>
</dbReference>
<dbReference type="SUPFAM" id="SSF88713">
    <property type="entry name" value="Glycoside hydrolase/deacetylase"/>
    <property type="match status" value="1"/>
</dbReference>
<dbReference type="SUPFAM" id="SSF74650">
    <property type="entry name" value="Galactose mutarotase-like"/>
    <property type="match status" value="1"/>
</dbReference>
<dbReference type="Pfam" id="PF07748">
    <property type="entry name" value="Glyco_hydro_38C"/>
    <property type="match status" value="1"/>
</dbReference>
<dbReference type="InterPro" id="IPR037094">
    <property type="entry name" value="Glyco_hydro_38_cen_sf"/>
</dbReference>
<keyword evidence="7" id="KW-1185">Reference proteome</keyword>